<feature type="domain" description="Acyl-CoA oxidase C-alpha1" evidence="22">
    <location>
        <begin position="261"/>
        <end position="425"/>
    </location>
</feature>
<dbReference type="OMA" id="SINKRFA"/>
<comment type="catalytic activity">
    <reaction evidence="12">
        <text>hexadecanedioyl-CoA + O2 = (2E)-hexadecenedioyl-CoA + H2O2</text>
        <dbReference type="Rhea" id="RHEA:40275"/>
        <dbReference type="ChEBI" id="CHEBI:15379"/>
        <dbReference type="ChEBI" id="CHEBI:16240"/>
        <dbReference type="ChEBI" id="CHEBI:77075"/>
        <dbReference type="ChEBI" id="CHEBI:77085"/>
    </reaction>
    <physiologicalReaction direction="left-to-right" evidence="12">
        <dbReference type="Rhea" id="RHEA:40276"/>
    </physiologicalReaction>
</comment>
<dbReference type="GeneTree" id="ENSGT00940000159423"/>
<comment type="catalytic activity">
    <reaction evidence="13">
        <text>hexadecanoyl-CoA + O2 = (2E)-hexadecenoyl-CoA + H2O2</text>
        <dbReference type="Rhea" id="RHEA:40167"/>
        <dbReference type="ChEBI" id="CHEBI:15379"/>
        <dbReference type="ChEBI" id="CHEBI:16240"/>
        <dbReference type="ChEBI" id="CHEBI:57379"/>
        <dbReference type="ChEBI" id="CHEBI:61526"/>
    </reaction>
    <physiologicalReaction direction="left-to-right" evidence="13">
        <dbReference type="Rhea" id="RHEA:40168"/>
    </physiologicalReaction>
</comment>
<keyword evidence="10" id="KW-0576">Peroxisome</keyword>
<evidence type="ECO:0000259" key="22">
    <source>
        <dbReference type="Pfam" id="PF22924"/>
    </source>
</evidence>
<comment type="catalytic activity">
    <reaction evidence="15">
        <text>(2S)-pristanoyl-CoA + O2 = (2E)-pristenoyl-CoA + H2O2</text>
        <dbReference type="Rhea" id="RHEA:40459"/>
        <dbReference type="ChEBI" id="CHEBI:15379"/>
        <dbReference type="ChEBI" id="CHEBI:16240"/>
        <dbReference type="ChEBI" id="CHEBI:77099"/>
        <dbReference type="ChEBI" id="CHEBI:77293"/>
    </reaction>
    <physiologicalReaction direction="left-to-right" evidence="15">
        <dbReference type="Rhea" id="RHEA:40460"/>
    </physiologicalReaction>
</comment>
<reference evidence="23" key="1">
    <citation type="submission" date="2025-08" db="UniProtKB">
        <authorList>
            <consortium name="Ensembl"/>
        </authorList>
    </citation>
    <scope>IDENTIFICATION</scope>
</reference>
<comment type="function">
    <text evidence="16">Oxidizes the CoA-esters of 2-methyl-branched fatty acids.</text>
</comment>
<dbReference type="PANTHER" id="PTHR10909">
    <property type="entry name" value="ELECTRON TRANSPORT OXIDOREDUCTASE"/>
    <property type="match status" value="1"/>
</dbReference>
<dbReference type="Pfam" id="PF01756">
    <property type="entry name" value="ACOX"/>
    <property type="match status" value="1"/>
</dbReference>
<accession>A0A670YH66</accession>
<sequence length="658" mass="74131">MAASGGEAAAPSRPPEPPLLPDLPRGPLGAYRKKASFAWREMALFVEEEELLRFKHKIFSALENDPLFARVPGEELPLERYRELTFLRCRKLFEYDFLILEEILANPLKVLVLINCLGMYDWSLGTKYLLNYQVFKDNIESSGSERHAKFIEQVESMEIFGCFALTELSHGSNTKNIRTVARYDPETQIRDPKTLLPMPGVMVGDIGRKLGQNGLDNGFALFHQVRIPRGNLLSRTGDVNAEGKYTSAFKDHKQRLGASLGTLSNGRVMIIAMSVANLKLAVSIAIRFSATRRQFGPSDAEEIPVLEYQMQQWRLLPYLAATYALDYFSRELFLRFVELHIGLLMKDKGTQQAELGREIHALSSSGKPLASWLAQEAIQECREACGGHGYLAMNRLGDIRNDNDPNCTYEGDNNVLLQQTSNYLLRWMSERSQGHPVSSPMGSVDFLNDYDAILRQTFVLPDAQDLVDSSASLRAYKWLVCYLLRGSIQKLRKQEESGCAEFEAKNNSQVYYCRSLAIAFIEHTVLEKYHKQVHSPSTPVNLQPVLKRICSLYGLWSLNKHTAILYQGGYLSGENAGKLIQDSILELCSKLKDEAVALVDVIAPPDFILSSPIAKADGELYKNLWGAVLQSPKSLERPSWWSEFCNNKPVVGKLRSRM</sequence>
<evidence type="ECO:0000313" key="23">
    <source>
        <dbReference type="Ensembl" id="ENSPTXP00000007920.1"/>
    </source>
</evidence>
<evidence type="ECO:0000256" key="12">
    <source>
        <dbReference type="ARBA" id="ARBA00036704"/>
    </source>
</evidence>
<dbReference type="GO" id="GO:0055088">
    <property type="term" value="P:lipid homeostasis"/>
    <property type="evidence" value="ECO:0007669"/>
    <property type="project" value="TreeGrafter"/>
</dbReference>
<comment type="catalytic activity">
    <reaction evidence="11">
        <text>a 2,3-saturated acyl-CoA + O2 = a (2E)-enoyl-CoA + H2O2</text>
        <dbReference type="Rhea" id="RHEA:38959"/>
        <dbReference type="ChEBI" id="CHEBI:15379"/>
        <dbReference type="ChEBI" id="CHEBI:16240"/>
        <dbReference type="ChEBI" id="CHEBI:58856"/>
        <dbReference type="ChEBI" id="CHEBI:65111"/>
        <dbReference type="EC" id="1.3.3.6"/>
    </reaction>
    <physiologicalReaction direction="left-to-right" evidence="11">
        <dbReference type="Rhea" id="RHEA:38960"/>
    </physiologicalReaction>
</comment>
<dbReference type="FunFam" id="1.20.140.10:FF:000010">
    <property type="entry name" value="Acyl-coenzyme A oxidase"/>
    <property type="match status" value="1"/>
</dbReference>
<dbReference type="InterPro" id="IPR002655">
    <property type="entry name" value="Acyl-CoA_oxidase_C"/>
</dbReference>
<evidence type="ECO:0000256" key="4">
    <source>
        <dbReference type="ARBA" id="ARBA00006288"/>
    </source>
</evidence>
<dbReference type="InterPro" id="IPR012258">
    <property type="entry name" value="Acyl-CoA_oxidase"/>
</dbReference>
<dbReference type="Proteomes" id="UP000472273">
    <property type="component" value="Unplaced"/>
</dbReference>
<comment type="catalytic activity">
    <reaction evidence="14">
        <text>tetracosanoyl-CoA + O2 = (2E)-tetracosenoyl-CoA + H2O2</text>
        <dbReference type="Rhea" id="RHEA:40319"/>
        <dbReference type="ChEBI" id="CHEBI:15379"/>
        <dbReference type="ChEBI" id="CHEBI:16240"/>
        <dbReference type="ChEBI" id="CHEBI:65052"/>
        <dbReference type="ChEBI" id="CHEBI:74693"/>
    </reaction>
    <physiologicalReaction direction="left-to-right" evidence="14">
        <dbReference type="Rhea" id="RHEA:40320"/>
    </physiologicalReaction>
</comment>
<keyword evidence="7" id="KW-0276">Fatty acid metabolism</keyword>
<proteinExistence type="inferred from homology"/>
<evidence type="ECO:0000256" key="9">
    <source>
        <dbReference type="ARBA" id="ARBA00023098"/>
    </source>
</evidence>
<evidence type="ECO:0000256" key="17">
    <source>
        <dbReference type="PIRNR" id="PIRNR000168"/>
    </source>
</evidence>
<keyword evidence="5 17" id="KW-0285">Flavoprotein</keyword>
<dbReference type="Gene3D" id="2.40.110.10">
    <property type="entry name" value="Butyryl-CoA Dehydrogenase, subunit A, domain 2"/>
    <property type="match status" value="2"/>
</dbReference>
<keyword evidence="8" id="KW-0560">Oxidoreductase</keyword>
<dbReference type="PIRSF" id="PIRSF000168">
    <property type="entry name" value="Acyl-CoA_oxidase"/>
    <property type="match status" value="1"/>
</dbReference>
<protein>
    <recommendedName>
        <fullName evidence="17">Acyl-coenzyme A oxidase</fullName>
    </recommendedName>
</protein>
<feature type="binding site" evidence="19">
    <location>
        <position position="166"/>
    </location>
    <ligand>
        <name>FAD</name>
        <dbReference type="ChEBI" id="CHEBI:57692"/>
    </ligand>
</feature>
<evidence type="ECO:0000259" key="21">
    <source>
        <dbReference type="Pfam" id="PF01756"/>
    </source>
</evidence>
<dbReference type="InterPro" id="IPR009100">
    <property type="entry name" value="AcylCoA_DH/oxidase_NM_dom_sf"/>
</dbReference>
<dbReference type="InterPro" id="IPR046373">
    <property type="entry name" value="Acyl-CoA_Oxase/DH_mid-dom_sf"/>
</dbReference>
<keyword evidence="9" id="KW-0443">Lipid metabolism</keyword>
<dbReference type="GO" id="GO:0033540">
    <property type="term" value="P:fatty acid beta-oxidation using acyl-CoA oxidase"/>
    <property type="evidence" value="ECO:0007669"/>
    <property type="project" value="TreeGrafter"/>
</dbReference>
<evidence type="ECO:0000256" key="13">
    <source>
        <dbReference type="ARBA" id="ARBA00036893"/>
    </source>
</evidence>
<feature type="region of interest" description="Disordered" evidence="20">
    <location>
        <begin position="1"/>
        <end position="22"/>
    </location>
</feature>
<dbReference type="PANTHER" id="PTHR10909:SF390">
    <property type="entry name" value="PEROXISOMAL ACYL-COENZYME A OXIDASE 3"/>
    <property type="match status" value="1"/>
</dbReference>
<evidence type="ECO:0000256" key="3">
    <source>
        <dbReference type="ARBA" id="ARBA00004846"/>
    </source>
</evidence>
<evidence type="ECO:0000256" key="7">
    <source>
        <dbReference type="ARBA" id="ARBA00022832"/>
    </source>
</evidence>
<dbReference type="InterPro" id="IPR055060">
    <property type="entry name" value="ACOX_C_alpha1"/>
</dbReference>
<dbReference type="Pfam" id="PF22924">
    <property type="entry name" value="ACOX_C_alpha1"/>
    <property type="match status" value="1"/>
</dbReference>
<comment type="cofactor">
    <cofactor evidence="1">
        <name>FAD</name>
        <dbReference type="ChEBI" id="CHEBI:57692"/>
    </cofactor>
</comment>
<dbReference type="GO" id="GO:0005777">
    <property type="term" value="C:peroxisome"/>
    <property type="evidence" value="ECO:0007669"/>
    <property type="project" value="UniProtKB-SubCell"/>
</dbReference>
<dbReference type="GO" id="GO:0071949">
    <property type="term" value="F:FAD binding"/>
    <property type="evidence" value="ECO:0007669"/>
    <property type="project" value="InterPro"/>
</dbReference>
<name>A0A670YH66_PSETE</name>
<reference evidence="23" key="2">
    <citation type="submission" date="2025-09" db="UniProtKB">
        <authorList>
            <consortium name="Ensembl"/>
        </authorList>
    </citation>
    <scope>IDENTIFICATION</scope>
</reference>
<organism evidence="23 24">
    <name type="scientific">Pseudonaja textilis</name>
    <name type="common">Eastern brown snake</name>
    <dbReference type="NCBI Taxonomy" id="8673"/>
    <lineage>
        <taxon>Eukaryota</taxon>
        <taxon>Metazoa</taxon>
        <taxon>Chordata</taxon>
        <taxon>Craniata</taxon>
        <taxon>Vertebrata</taxon>
        <taxon>Euteleostomi</taxon>
        <taxon>Lepidosauria</taxon>
        <taxon>Squamata</taxon>
        <taxon>Bifurcata</taxon>
        <taxon>Unidentata</taxon>
        <taxon>Episquamata</taxon>
        <taxon>Toxicofera</taxon>
        <taxon>Serpentes</taxon>
        <taxon>Colubroidea</taxon>
        <taxon>Elapidae</taxon>
        <taxon>Hydrophiinae</taxon>
        <taxon>Pseudonaja</taxon>
    </lineage>
</organism>
<evidence type="ECO:0000256" key="10">
    <source>
        <dbReference type="ARBA" id="ARBA00023140"/>
    </source>
</evidence>
<comment type="subcellular location">
    <subcellularLocation>
        <location evidence="2">Peroxisome</location>
    </subcellularLocation>
</comment>
<dbReference type="SUPFAM" id="SSF47203">
    <property type="entry name" value="Acyl-CoA dehydrogenase C-terminal domain-like"/>
    <property type="match status" value="2"/>
</dbReference>
<gene>
    <name evidence="23" type="primary">ACOX3</name>
</gene>
<comment type="similarity">
    <text evidence="4 17">Belongs to the acyl-CoA oxidase family.</text>
</comment>
<evidence type="ECO:0000313" key="24">
    <source>
        <dbReference type="Proteomes" id="UP000472273"/>
    </source>
</evidence>
<evidence type="ECO:0000256" key="19">
    <source>
        <dbReference type="PIRSR" id="PIRSR000168-2"/>
    </source>
</evidence>
<dbReference type="Ensembl" id="ENSPTXT00000008197.1">
    <property type="protein sequence ID" value="ENSPTXP00000007920.1"/>
    <property type="gene ID" value="ENSPTXG00000005751.1"/>
</dbReference>
<evidence type="ECO:0000256" key="15">
    <source>
        <dbReference type="ARBA" id="ARBA00053000"/>
    </source>
</evidence>
<evidence type="ECO:0000256" key="5">
    <source>
        <dbReference type="ARBA" id="ARBA00022630"/>
    </source>
</evidence>
<dbReference type="SUPFAM" id="SSF56645">
    <property type="entry name" value="Acyl-CoA dehydrogenase NM domain-like"/>
    <property type="match status" value="1"/>
</dbReference>
<feature type="compositionally biased region" description="Pro residues" evidence="20">
    <location>
        <begin position="12"/>
        <end position="21"/>
    </location>
</feature>
<keyword evidence="24" id="KW-1185">Reference proteome</keyword>
<evidence type="ECO:0000256" key="14">
    <source>
        <dbReference type="ARBA" id="ARBA00048405"/>
    </source>
</evidence>
<feature type="domain" description="Acyl-CoA oxidase C-terminal" evidence="21">
    <location>
        <begin position="470"/>
        <end position="646"/>
    </location>
</feature>
<dbReference type="GO" id="GO:0005504">
    <property type="term" value="F:fatty acid binding"/>
    <property type="evidence" value="ECO:0007669"/>
    <property type="project" value="TreeGrafter"/>
</dbReference>
<evidence type="ECO:0000256" key="18">
    <source>
        <dbReference type="PIRSR" id="PIRSR000168-1"/>
    </source>
</evidence>
<dbReference type="InterPro" id="IPR036250">
    <property type="entry name" value="AcylCo_DH-like_C"/>
</dbReference>
<feature type="compositionally biased region" description="Low complexity" evidence="20">
    <location>
        <begin position="1"/>
        <end position="11"/>
    </location>
</feature>
<evidence type="ECO:0000256" key="20">
    <source>
        <dbReference type="SAM" id="MobiDB-lite"/>
    </source>
</evidence>
<comment type="pathway">
    <text evidence="3">Lipid metabolism; peroxisomal fatty acid beta-oxidation.</text>
</comment>
<evidence type="ECO:0000256" key="6">
    <source>
        <dbReference type="ARBA" id="ARBA00022827"/>
    </source>
</evidence>
<dbReference type="Gene3D" id="1.20.140.10">
    <property type="entry name" value="Butyryl-CoA Dehydrogenase, subunit A, domain 3"/>
    <property type="match status" value="2"/>
</dbReference>
<evidence type="ECO:0000256" key="1">
    <source>
        <dbReference type="ARBA" id="ARBA00001974"/>
    </source>
</evidence>
<dbReference type="GO" id="GO:0016402">
    <property type="term" value="F:pristanoyl-CoA oxidase activity"/>
    <property type="evidence" value="ECO:0007669"/>
    <property type="project" value="TreeGrafter"/>
</dbReference>
<feature type="active site" description="Proton acceptor" evidence="18">
    <location>
        <position position="410"/>
    </location>
</feature>
<evidence type="ECO:0000256" key="8">
    <source>
        <dbReference type="ARBA" id="ARBA00023002"/>
    </source>
</evidence>
<evidence type="ECO:0000256" key="11">
    <source>
        <dbReference type="ARBA" id="ARBA00036397"/>
    </source>
</evidence>
<dbReference type="FunFam" id="1.20.140.10:FF:000007">
    <property type="entry name" value="Acyl-coenzyme A oxidase"/>
    <property type="match status" value="1"/>
</dbReference>
<dbReference type="AlphaFoldDB" id="A0A670YH66"/>
<evidence type="ECO:0000256" key="16">
    <source>
        <dbReference type="ARBA" id="ARBA00059159"/>
    </source>
</evidence>
<keyword evidence="6 17" id="KW-0274">FAD</keyword>
<evidence type="ECO:0000256" key="2">
    <source>
        <dbReference type="ARBA" id="ARBA00004275"/>
    </source>
</evidence>